<gene>
    <name evidence="2" type="ORF">DMP12_08475</name>
    <name evidence="1" type="ORF">GKG38_05845</name>
</gene>
<dbReference type="SUPFAM" id="SSF47598">
    <property type="entry name" value="Ribbon-helix-helix"/>
    <property type="match status" value="1"/>
</dbReference>
<evidence type="ECO:0000313" key="3">
    <source>
        <dbReference type="Proteomes" id="UP000285258"/>
    </source>
</evidence>
<name>A0A423UK14_9ACTN</name>
<comment type="caution">
    <text evidence="2">The sequence shown here is derived from an EMBL/GenBank/DDBJ whole genome shotgun (WGS) entry which is preliminary data.</text>
</comment>
<reference evidence="2" key="3">
    <citation type="journal article" date="2019" name="Microbiol. Resour. Announc.">
        <title>Draft Genome Sequences of Type Strains of Gordonibacter faecihominis, Paraeggerthella hongkongensis, Parvibacter caecicola,Slackia equolifaciens, Slackia faecicanis, and Slackia isoflavoniconvertens.</title>
        <authorList>
            <person name="Danylec N."/>
            <person name="Stoll D.A."/>
            <person name="Dotsch A."/>
            <person name="Huch M."/>
        </authorList>
    </citation>
    <scope>NUCLEOTIDE SEQUENCE</scope>
    <source>
        <strain evidence="2">DSM 27213</strain>
    </source>
</reference>
<dbReference type="InterPro" id="IPR013321">
    <property type="entry name" value="Arc_rbn_hlx_hlx"/>
</dbReference>
<reference evidence="3" key="1">
    <citation type="submission" date="2018-05" db="EMBL/GenBank/DDBJ databases">
        <title>Genome Sequencing of selected type strains of the family Eggerthellaceae.</title>
        <authorList>
            <person name="Danylec N."/>
            <person name="Stoll D.A."/>
            <person name="Doetsch A."/>
            <person name="Huch M."/>
        </authorList>
    </citation>
    <scope>NUCLEOTIDE SEQUENCE [LARGE SCALE GENOMIC DNA]</scope>
    <source>
        <strain evidence="3">DSM 27213</strain>
    </source>
</reference>
<dbReference type="Proteomes" id="UP000285258">
    <property type="component" value="Unassembled WGS sequence"/>
</dbReference>
<sequence length="63" mass="7118">MAKRKQYPLRVDPALWEAVERWAADDLRSVNAQVEFILRRALKDAGRLRPPGGEDGGEGREEA</sequence>
<evidence type="ECO:0000313" key="4">
    <source>
        <dbReference type="Proteomes" id="UP000462865"/>
    </source>
</evidence>
<dbReference type="InterPro" id="IPR010985">
    <property type="entry name" value="Ribbon_hlx_hlx"/>
</dbReference>
<dbReference type="EMBL" id="WKZA01000018">
    <property type="protein sequence ID" value="MSA94585.1"/>
    <property type="molecule type" value="Genomic_DNA"/>
</dbReference>
<reference evidence="2" key="2">
    <citation type="journal article" date="2019" name="Int. J. Syst. Evol. Microbiol.">
        <title>Gordonibacter faecihominis is a later heterotypic synonym of Gordonibacter urolithinfaciens.</title>
        <authorList>
            <person name="Danylec N."/>
            <person name="Stoll D.A."/>
            <person name="Huch M."/>
        </authorList>
    </citation>
    <scope>NUCLEOTIDE SEQUENCE</scope>
    <source>
        <strain evidence="2">DSM 27213</strain>
    </source>
</reference>
<accession>A0A423UK14</accession>
<organism evidence="2 3">
    <name type="scientific">Gordonibacter urolithinfaciens</name>
    <dbReference type="NCBI Taxonomy" id="1335613"/>
    <lineage>
        <taxon>Bacteria</taxon>
        <taxon>Bacillati</taxon>
        <taxon>Actinomycetota</taxon>
        <taxon>Coriobacteriia</taxon>
        <taxon>Eggerthellales</taxon>
        <taxon>Eggerthellaceae</taxon>
        <taxon>Gordonibacter</taxon>
    </lineage>
</organism>
<evidence type="ECO:0000313" key="2">
    <source>
        <dbReference type="EMBL" id="ROT89765.1"/>
    </source>
</evidence>
<evidence type="ECO:0000313" key="1">
    <source>
        <dbReference type="EMBL" id="MSA94585.1"/>
    </source>
</evidence>
<dbReference type="AlphaFoldDB" id="A0A423UK14"/>
<dbReference type="Gene3D" id="1.10.1220.10">
    <property type="entry name" value="Met repressor-like"/>
    <property type="match status" value="1"/>
</dbReference>
<dbReference type="Proteomes" id="UP000462865">
    <property type="component" value="Unassembled WGS sequence"/>
</dbReference>
<dbReference type="RefSeq" id="WP_096226938.1">
    <property type="nucleotide sequence ID" value="NZ_CP168029.1"/>
</dbReference>
<dbReference type="EMBL" id="QIBW01000008">
    <property type="protein sequence ID" value="ROT89765.1"/>
    <property type="molecule type" value="Genomic_DNA"/>
</dbReference>
<reference evidence="1 4" key="4">
    <citation type="journal article" date="2019" name="Nat. Med.">
        <title>A library of human gut bacterial isolates paired with longitudinal multiomics data enables mechanistic microbiome research.</title>
        <authorList>
            <person name="Poyet M."/>
            <person name="Groussin M."/>
            <person name="Gibbons S.M."/>
            <person name="Avila-Pacheco J."/>
            <person name="Jiang X."/>
            <person name="Kearney S.M."/>
            <person name="Perrotta A.R."/>
            <person name="Berdy B."/>
            <person name="Zhao S."/>
            <person name="Lieberman T.D."/>
            <person name="Swanson P.K."/>
            <person name="Smith M."/>
            <person name="Roesemann S."/>
            <person name="Alexander J.E."/>
            <person name="Rich S.A."/>
            <person name="Livny J."/>
            <person name="Vlamakis H."/>
            <person name="Clish C."/>
            <person name="Bullock K."/>
            <person name="Deik A."/>
            <person name="Scott J."/>
            <person name="Pierce K.A."/>
            <person name="Xavier R.J."/>
            <person name="Alm E.J."/>
        </authorList>
    </citation>
    <scope>NUCLEOTIDE SEQUENCE [LARGE SCALE GENOMIC DNA]</scope>
    <source>
        <strain evidence="1 4">BIOML-A1</strain>
    </source>
</reference>
<protein>
    <recommendedName>
        <fullName evidence="5">Arc family DNA binding domain-containing protein</fullName>
    </recommendedName>
</protein>
<proteinExistence type="predicted"/>
<evidence type="ECO:0008006" key="5">
    <source>
        <dbReference type="Google" id="ProtNLM"/>
    </source>
</evidence>
<dbReference type="GO" id="GO:0006355">
    <property type="term" value="P:regulation of DNA-templated transcription"/>
    <property type="evidence" value="ECO:0007669"/>
    <property type="project" value="InterPro"/>
</dbReference>